<dbReference type="EMBL" id="CH408082">
    <property type="protein sequence ID" value="EEQ41136.1"/>
    <property type="molecule type" value="Genomic_DNA"/>
</dbReference>
<evidence type="ECO:0000256" key="1">
    <source>
        <dbReference type="SAM" id="MobiDB-lite"/>
    </source>
</evidence>
<dbReference type="Proteomes" id="UP000007703">
    <property type="component" value="Unassembled WGS sequence"/>
</dbReference>
<proteinExistence type="predicted"/>
<evidence type="ECO:0000313" key="3">
    <source>
        <dbReference type="Proteomes" id="UP000007703"/>
    </source>
</evidence>
<name>C4YAN5_CLAL4</name>
<sequence length="155" mass="18320">MKREKVDGNRLSARTTKMRNQTLFRTRGQRRRFIIRTVDTMKESNTSKAGRMKRASTTKQMSTVNSMCSITLSSINCKTKKWKRILRSEKMSTASFQNNRKKGKGAGPAKRKQRRRRKLRPDAPEELWRTQRSGKYMPRNLYYIRWAPNHYASSD</sequence>
<dbReference type="HOGENOM" id="CLU_1695303_0_0_1"/>
<organism evidence="2 3">
    <name type="scientific">Clavispora lusitaniae (strain ATCC 42720)</name>
    <name type="common">Yeast</name>
    <name type="synonym">Candida lusitaniae</name>
    <dbReference type="NCBI Taxonomy" id="306902"/>
    <lineage>
        <taxon>Eukaryota</taxon>
        <taxon>Fungi</taxon>
        <taxon>Dikarya</taxon>
        <taxon>Ascomycota</taxon>
        <taxon>Saccharomycotina</taxon>
        <taxon>Pichiomycetes</taxon>
        <taxon>Metschnikowiaceae</taxon>
        <taxon>Clavispora</taxon>
    </lineage>
</organism>
<feature type="compositionally biased region" description="Basic and acidic residues" evidence="1">
    <location>
        <begin position="120"/>
        <end position="129"/>
    </location>
</feature>
<dbReference type="InParanoid" id="C4YAN5"/>
<dbReference type="KEGG" id="clu:CLUG_05263"/>
<dbReference type="VEuPathDB" id="FungiDB:CLUG_05263"/>
<feature type="region of interest" description="Disordered" evidence="1">
    <location>
        <begin position="88"/>
        <end position="131"/>
    </location>
</feature>
<accession>C4YAN5</accession>
<dbReference type="AlphaFoldDB" id="C4YAN5"/>
<reference evidence="2 3" key="1">
    <citation type="journal article" date="2009" name="Nature">
        <title>Evolution of pathogenicity and sexual reproduction in eight Candida genomes.</title>
        <authorList>
            <person name="Butler G."/>
            <person name="Rasmussen M.D."/>
            <person name="Lin M.F."/>
            <person name="Santos M.A."/>
            <person name="Sakthikumar S."/>
            <person name="Munro C.A."/>
            <person name="Rheinbay E."/>
            <person name="Grabherr M."/>
            <person name="Forche A."/>
            <person name="Reedy J.L."/>
            <person name="Agrafioti I."/>
            <person name="Arnaud M.B."/>
            <person name="Bates S."/>
            <person name="Brown A.J."/>
            <person name="Brunke S."/>
            <person name="Costanzo M.C."/>
            <person name="Fitzpatrick D.A."/>
            <person name="de Groot P.W."/>
            <person name="Harris D."/>
            <person name="Hoyer L.L."/>
            <person name="Hube B."/>
            <person name="Klis F.M."/>
            <person name="Kodira C."/>
            <person name="Lennard N."/>
            <person name="Logue M.E."/>
            <person name="Martin R."/>
            <person name="Neiman A.M."/>
            <person name="Nikolaou E."/>
            <person name="Quail M.A."/>
            <person name="Quinn J."/>
            <person name="Santos M.C."/>
            <person name="Schmitzberger F.F."/>
            <person name="Sherlock G."/>
            <person name="Shah P."/>
            <person name="Silverstein K.A."/>
            <person name="Skrzypek M.S."/>
            <person name="Soll D."/>
            <person name="Staggs R."/>
            <person name="Stansfield I."/>
            <person name="Stumpf M.P."/>
            <person name="Sudbery P.E."/>
            <person name="Srikantha T."/>
            <person name="Zeng Q."/>
            <person name="Berman J."/>
            <person name="Berriman M."/>
            <person name="Heitman J."/>
            <person name="Gow N.A."/>
            <person name="Lorenz M.C."/>
            <person name="Birren B.W."/>
            <person name="Kellis M."/>
            <person name="Cuomo C.A."/>
        </authorList>
    </citation>
    <scope>NUCLEOTIDE SEQUENCE [LARGE SCALE GENOMIC DNA]</scope>
    <source>
        <strain evidence="2 3">ATCC 42720</strain>
    </source>
</reference>
<feature type="compositionally biased region" description="Basic residues" evidence="1">
    <location>
        <begin position="99"/>
        <end position="119"/>
    </location>
</feature>
<protein>
    <submittedName>
        <fullName evidence="2">Uncharacterized protein</fullName>
    </submittedName>
</protein>
<evidence type="ECO:0000313" key="2">
    <source>
        <dbReference type="EMBL" id="EEQ41136.1"/>
    </source>
</evidence>
<gene>
    <name evidence="2" type="ORF">CLUG_05263</name>
</gene>